<dbReference type="RefSeq" id="WP_229814931.1">
    <property type="nucleotide sequence ID" value="NZ_BNCF01000011.1"/>
</dbReference>
<evidence type="ECO:0000256" key="2">
    <source>
        <dbReference type="ARBA" id="ARBA00007357"/>
    </source>
</evidence>
<dbReference type="Proteomes" id="UP000636453">
    <property type="component" value="Unassembled WGS sequence"/>
</dbReference>
<evidence type="ECO:0000256" key="6">
    <source>
        <dbReference type="ARBA" id="ARBA00022833"/>
    </source>
</evidence>
<dbReference type="Pfam" id="PF01431">
    <property type="entry name" value="Peptidase_M13"/>
    <property type="match status" value="1"/>
</dbReference>
<dbReference type="PROSITE" id="PS51885">
    <property type="entry name" value="NEPRILYSIN"/>
    <property type="match status" value="1"/>
</dbReference>
<feature type="chain" id="PRO_5037552838" evidence="8">
    <location>
        <begin position="23"/>
        <end position="710"/>
    </location>
</feature>
<evidence type="ECO:0000256" key="5">
    <source>
        <dbReference type="ARBA" id="ARBA00022801"/>
    </source>
</evidence>
<accession>A0A919DEQ0</accession>
<feature type="domain" description="Peptidase M13 C-terminal" evidence="9">
    <location>
        <begin position="504"/>
        <end position="707"/>
    </location>
</feature>
<evidence type="ECO:0000313" key="12">
    <source>
        <dbReference type="Proteomes" id="UP000636453"/>
    </source>
</evidence>
<keyword evidence="8" id="KW-0732">Signal</keyword>
<protein>
    <submittedName>
        <fullName evidence="11">Zinc metalloprotease</fullName>
    </submittedName>
</protein>
<evidence type="ECO:0000313" key="11">
    <source>
        <dbReference type="EMBL" id="GHE37802.1"/>
    </source>
</evidence>
<dbReference type="AlphaFoldDB" id="A0A919DEQ0"/>
<dbReference type="Pfam" id="PF05649">
    <property type="entry name" value="Peptidase_M13_N"/>
    <property type="match status" value="1"/>
</dbReference>
<dbReference type="InterPro" id="IPR024079">
    <property type="entry name" value="MetalloPept_cat_dom_sf"/>
</dbReference>
<evidence type="ECO:0000256" key="8">
    <source>
        <dbReference type="SAM" id="SignalP"/>
    </source>
</evidence>
<evidence type="ECO:0000259" key="9">
    <source>
        <dbReference type="Pfam" id="PF01431"/>
    </source>
</evidence>
<dbReference type="GO" id="GO:0004222">
    <property type="term" value="F:metalloendopeptidase activity"/>
    <property type="evidence" value="ECO:0007669"/>
    <property type="project" value="InterPro"/>
</dbReference>
<dbReference type="CDD" id="cd08662">
    <property type="entry name" value="M13"/>
    <property type="match status" value="1"/>
</dbReference>
<organism evidence="11 12">
    <name type="scientific">Vulcaniibacterium thermophilum</name>
    <dbReference type="NCBI Taxonomy" id="1169913"/>
    <lineage>
        <taxon>Bacteria</taxon>
        <taxon>Pseudomonadati</taxon>
        <taxon>Pseudomonadota</taxon>
        <taxon>Gammaproteobacteria</taxon>
        <taxon>Lysobacterales</taxon>
        <taxon>Lysobacteraceae</taxon>
        <taxon>Vulcaniibacterium</taxon>
    </lineage>
</organism>
<proteinExistence type="inferred from homology"/>
<evidence type="ECO:0000256" key="7">
    <source>
        <dbReference type="ARBA" id="ARBA00023049"/>
    </source>
</evidence>
<keyword evidence="3" id="KW-0645">Protease</keyword>
<dbReference type="InterPro" id="IPR008753">
    <property type="entry name" value="Peptidase_M13_N"/>
</dbReference>
<evidence type="ECO:0000256" key="4">
    <source>
        <dbReference type="ARBA" id="ARBA00022723"/>
    </source>
</evidence>
<dbReference type="SUPFAM" id="SSF55486">
    <property type="entry name" value="Metalloproteases ('zincins'), catalytic domain"/>
    <property type="match status" value="1"/>
</dbReference>
<evidence type="ECO:0000259" key="10">
    <source>
        <dbReference type="Pfam" id="PF05649"/>
    </source>
</evidence>
<dbReference type="InterPro" id="IPR018497">
    <property type="entry name" value="Peptidase_M13_C"/>
</dbReference>
<name>A0A919DEQ0_9GAMM</name>
<reference evidence="11" key="1">
    <citation type="journal article" date="2014" name="Int. J. Syst. Evol. Microbiol.">
        <title>Complete genome sequence of Corynebacterium casei LMG S-19264T (=DSM 44701T), isolated from a smear-ripened cheese.</title>
        <authorList>
            <consortium name="US DOE Joint Genome Institute (JGI-PGF)"/>
            <person name="Walter F."/>
            <person name="Albersmeier A."/>
            <person name="Kalinowski J."/>
            <person name="Ruckert C."/>
        </authorList>
    </citation>
    <scope>NUCLEOTIDE SEQUENCE</scope>
    <source>
        <strain evidence="11">KCTC 32020</strain>
    </source>
</reference>
<keyword evidence="5" id="KW-0378">Hydrolase</keyword>
<comment type="similarity">
    <text evidence="2">Belongs to the peptidase M13 family.</text>
</comment>
<dbReference type="InterPro" id="IPR000718">
    <property type="entry name" value="Peptidase_M13"/>
</dbReference>
<reference evidence="11" key="2">
    <citation type="submission" date="2020-09" db="EMBL/GenBank/DDBJ databases">
        <authorList>
            <person name="Sun Q."/>
            <person name="Kim S."/>
        </authorList>
    </citation>
    <scope>NUCLEOTIDE SEQUENCE</scope>
    <source>
        <strain evidence="11">KCTC 32020</strain>
    </source>
</reference>
<feature type="domain" description="Peptidase M13 N-terminal" evidence="10">
    <location>
        <begin position="77"/>
        <end position="452"/>
    </location>
</feature>
<comment type="caution">
    <text evidence="11">The sequence shown here is derived from an EMBL/GenBank/DDBJ whole genome shotgun (WGS) entry which is preliminary data.</text>
</comment>
<dbReference type="Gene3D" id="1.10.1380.10">
    <property type="entry name" value="Neutral endopeptidase , domain2"/>
    <property type="match status" value="1"/>
</dbReference>
<dbReference type="InterPro" id="IPR042089">
    <property type="entry name" value="Peptidase_M13_dom_2"/>
</dbReference>
<keyword evidence="4" id="KW-0479">Metal-binding</keyword>
<keyword evidence="7 11" id="KW-0482">Metalloprotease</keyword>
<keyword evidence="6" id="KW-0862">Zinc</keyword>
<dbReference type="PANTHER" id="PTHR11733:SF167">
    <property type="entry name" value="FI17812P1-RELATED"/>
    <property type="match status" value="1"/>
</dbReference>
<sequence>MKKTLLSAAMLAAIAVAAPAAAHDPSEAACLDAVCDTLALFDTADDTTGGGTGAAIAAPKMGEWGIDLAGMDRSVAPGADFFGYVNGNWARITEIPADRSNYGSFHALRELSEARVRRLVESYPLGDPATGGDAAKIAALYRGFMDEAAVEALDDRPLQPYLAAIREARSKDDIAVLMGRRNSGFGGSFFAPFVGDDQKDPDRYTLYLSQAGLGLGDRQMYLDEKFAPQRERYVAYLERMLTLAGWDDPKQRAADILAMETKIAEAHWTRADSRDRDRTYNPVALAEMATYAPGFPWAAYFKAAGVDHAQRVVLRQNTAFPKMAKVFADTDLDTLKAWLAFHTTDDAAPLLSRRFVDAEFEFRSKFLNGQPQQRERWKRGVAFAEAAMGEAIGRDYVKLYYPPDAKAKMDALVANVKAAMGARLEKLDWMSPATKAEAIAKLQNFGLKIGHPDKWRDYSGLTVVNGDLFGNAARARAFEWDFRRARIGKPVDELEWGMTPQTVNAYYNPVKNEIVFPAAILQPPFFDPDADPAVNYGAIGGVIGHEIVHGFDDQGRKSDGKGLLRDWWTKEDAGRFEAQAAKLGAQYESYEFPQLPGMRINGRVSMGENIGDLGGLTIALEAYRRSLGGKPAPVIDGFSGEQRFFMGWAQVWRTLWRDDALRQQLVNGPHSPGQIRAFAPLRNIDAWYEAFGVKAGDPLYVAPEDRVRIW</sequence>
<evidence type="ECO:0000256" key="1">
    <source>
        <dbReference type="ARBA" id="ARBA00001947"/>
    </source>
</evidence>
<dbReference type="GO" id="GO:0046872">
    <property type="term" value="F:metal ion binding"/>
    <property type="evidence" value="ECO:0007669"/>
    <property type="project" value="UniProtKB-KW"/>
</dbReference>
<dbReference type="GO" id="GO:0016485">
    <property type="term" value="P:protein processing"/>
    <property type="evidence" value="ECO:0007669"/>
    <property type="project" value="TreeGrafter"/>
</dbReference>
<dbReference type="PRINTS" id="PR00786">
    <property type="entry name" value="NEPRILYSIN"/>
</dbReference>
<dbReference type="PANTHER" id="PTHR11733">
    <property type="entry name" value="ZINC METALLOPROTEASE FAMILY M13 NEPRILYSIN-RELATED"/>
    <property type="match status" value="1"/>
</dbReference>
<keyword evidence="12" id="KW-1185">Reference proteome</keyword>
<gene>
    <name evidence="11" type="ORF">GCM10007167_19980</name>
</gene>
<feature type="signal peptide" evidence="8">
    <location>
        <begin position="1"/>
        <end position="22"/>
    </location>
</feature>
<comment type="cofactor">
    <cofactor evidence="1">
        <name>Zn(2+)</name>
        <dbReference type="ChEBI" id="CHEBI:29105"/>
    </cofactor>
</comment>
<dbReference type="Gene3D" id="3.40.390.10">
    <property type="entry name" value="Collagenase (Catalytic Domain)"/>
    <property type="match status" value="1"/>
</dbReference>
<dbReference type="GO" id="GO:0005886">
    <property type="term" value="C:plasma membrane"/>
    <property type="evidence" value="ECO:0007669"/>
    <property type="project" value="TreeGrafter"/>
</dbReference>
<evidence type="ECO:0000256" key="3">
    <source>
        <dbReference type="ARBA" id="ARBA00022670"/>
    </source>
</evidence>
<dbReference type="EMBL" id="BNCF01000011">
    <property type="protein sequence ID" value="GHE37802.1"/>
    <property type="molecule type" value="Genomic_DNA"/>
</dbReference>